<evidence type="ECO:0000313" key="1">
    <source>
        <dbReference type="EMBL" id="KAK6742668.1"/>
    </source>
</evidence>
<sequence>MRTQTFIGVWGNSVGSQLMLARGRMPGQLGRIERDHLRSSVIHTSSTIFPLHFRGLLFLNQKRRLLLS</sequence>
<gene>
    <name evidence="1" type="primary">Necator_chrIII.g10884</name>
    <name evidence="1" type="ORF">RB195_010119</name>
</gene>
<evidence type="ECO:0000313" key="2">
    <source>
        <dbReference type="Proteomes" id="UP001303046"/>
    </source>
</evidence>
<protein>
    <submittedName>
        <fullName evidence="1">Uncharacterized protein</fullName>
    </submittedName>
</protein>
<keyword evidence="2" id="KW-1185">Reference proteome</keyword>
<organism evidence="1 2">
    <name type="scientific">Necator americanus</name>
    <name type="common">Human hookworm</name>
    <dbReference type="NCBI Taxonomy" id="51031"/>
    <lineage>
        <taxon>Eukaryota</taxon>
        <taxon>Metazoa</taxon>
        <taxon>Ecdysozoa</taxon>
        <taxon>Nematoda</taxon>
        <taxon>Chromadorea</taxon>
        <taxon>Rhabditida</taxon>
        <taxon>Rhabditina</taxon>
        <taxon>Rhabditomorpha</taxon>
        <taxon>Strongyloidea</taxon>
        <taxon>Ancylostomatidae</taxon>
        <taxon>Bunostominae</taxon>
        <taxon>Necator</taxon>
    </lineage>
</organism>
<reference evidence="1 2" key="1">
    <citation type="submission" date="2023-08" db="EMBL/GenBank/DDBJ databases">
        <title>A Necator americanus chromosomal reference genome.</title>
        <authorList>
            <person name="Ilik V."/>
            <person name="Petrzelkova K.J."/>
            <person name="Pardy F."/>
            <person name="Fuh T."/>
            <person name="Niatou-Singa F.S."/>
            <person name="Gouil Q."/>
            <person name="Baker L."/>
            <person name="Ritchie M.E."/>
            <person name="Jex A.R."/>
            <person name="Gazzola D."/>
            <person name="Li H."/>
            <person name="Toshio Fujiwara R."/>
            <person name="Zhan B."/>
            <person name="Aroian R.V."/>
            <person name="Pafco B."/>
            <person name="Schwarz E.M."/>
        </authorList>
    </citation>
    <scope>NUCLEOTIDE SEQUENCE [LARGE SCALE GENOMIC DNA]</scope>
    <source>
        <strain evidence="1 2">Aroian</strain>
        <tissue evidence="1">Whole animal</tissue>
    </source>
</reference>
<accession>A0ABR1CXW6</accession>
<dbReference type="EMBL" id="JAVFWL010000003">
    <property type="protein sequence ID" value="KAK6742668.1"/>
    <property type="molecule type" value="Genomic_DNA"/>
</dbReference>
<proteinExistence type="predicted"/>
<name>A0ABR1CXW6_NECAM</name>
<dbReference type="Proteomes" id="UP001303046">
    <property type="component" value="Unassembled WGS sequence"/>
</dbReference>
<comment type="caution">
    <text evidence="1">The sequence shown here is derived from an EMBL/GenBank/DDBJ whole genome shotgun (WGS) entry which is preliminary data.</text>
</comment>